<keyword evidence="1" id="KW-0812">Transmembrane</keyword>
<reference evidence="4" key="1">
    <citation type="submission" date="2015-12" db="EMBL/GenBank/DDBJ databases">
        <authorList>
            <person name="Shamseldin A."/>
            <person name="Moawad H."/>
            <person name="Abd El-Rahim W.M."/>
            <person name="Sadowsky M.J."/>
        </authorList>
    </citation>
    <scope>NUCLEOTIDE SEQUENCE [LARGE SCALE GENOMIC DNA]</scope>
    <source>
        <strain evidence="4">2538-88</strain>
    </source>
</reference>
<accession>A0A151KZV6</accession>
<dbReference type="AlphaFoldDB" id="A0A151KZV6"/>
<dbReference type="RefSeq" id="WP_039434321.1">
    <property type="nucleotide sequence ID" value="NZ_CAXYEW010000017.1"/>
</dbReference>
<keyword evidence="1" id="KW-1133">Transmembrane helix</keyword>
<keyword evidence="5" id="KW-1185">Reference proteome</keyword>
<keyword evidence="1" id="KW-0472">Membrane</keyword>
<feature type="transmembrane region" description="Helical" evidence="1">
    <location>
        <begin position="6"/>
        <end position="25"/>
    </location>
</feature>
<sequence>MPRFIQILQIILAVVIGGLIGYDLILNGISIFNDKYVTVTCVLWLILEIALFVIYKLIEDD</sequence>
<dbReference type="Proteomes" id="UP000075346">
    <property type="component" value="Unassembled WGS sequence"/>
</dbReference>
<evidence type="ECO:0000313" key="2">
    <source>
        <dbReference type="EMBL" id="KYN86652.1"/>
    </source>
</evidence>
<comment type="caution">
    <text evidence="3">The sequence shown here is derived from an EMBL/GenBank/DDBJ whole genome shotgun (WGS) entry which is preliminary data.</text>
</comment>
<name>A0A151KZV6_9VIBR</name>
<evidence type="ECO:0000313" key="3">
    <source>
        <dbReference type="EMBL" id="KYN89622.1"/>
    </source>
</evidence>
<dbReference type="EMBL" id="LOBR01000014">
    <property type="protein sequence ID" value="KYN89622.1"/>
    <property type="molecule type" value="Genomic_DNA"/>
</dbReference>
<evidence type="ECO:0000313" key="4">
    <source>
        <dbReference type="Proteomes" id="UP000075346"/>
    </source>
</evidence>
<gene>
    <name evidence="2" type="ORF">ATY35_13785</name>
    <name evidence="3" type="ORF">ATY37_11625</name>
</gene>
<proteinExistence type="predicted"/>
<dbReference type="GeneID" id="95679867"/>
<evidence type="ECO:0000256" key="1">
    <source>
        <dbReference type="SAM" id="Phobius"/>
    </source>
</evidence>
<feature type="transmembrane region" description="Helical" evidence="1">
    <location>
        <begin position="37"/>
        <end position="58"/>
    </location>
</feature>
<evidence type="ECO:0000313" key="5">
    <source>
        <dbReference type="Proteomes" id="UP000075609"/>
    </source>
</evidence>
<organism evidence="3 4">
    <name type="scientific">Vibrio cidicii</name>
    <dbReference type="NCBI Taxonomy" id="1763883"/>
    <lineage>
        <taxon>Bacteria</taxon>
        <taxon>Pseudomonadati</taxon>
        <taxon>Pseudomonadota</taxon>
        <taxon>Gammaproteobacteria</taxon>
        <taxon>Vibrionales</taxon>
        <taxon>Vibrionaceae</taxon>
        <taxon>Vibrio</taxon>
    </lineage>
</organism>
<dbReference type="EMBL" id="LOBP01000136">
    <property type="protein sequence ID" value="KYN86652.1"/>
    <property type="molecule type" value="Genomic_DNA"/>
</dbReference>
<protein>
    <submittedName>
        <fullName evidence="3">Uncharacterized protein</fullName>
    </submittedName>
</protein>
<dbReference type="Proteomes" id="UP000075609">
    <property type="component" value="Unassembled WGS sequence"/>
</dbReference>
<reference evidence="3 5" key="2">
    <citation type="submission" date="2015-12" db="EMBL/GenBank/DDBJ databases">
        <authorList>
            <person name="Tarr C.L."/>
            <person name="Gladney L.M."/>
        </authorList>
    </citation>
    <scope>NUCLEOTIDE SEQUENCE</scope>
    <source>
        <strain evidence="2 5">1048-83</strain>
        <strain evidence="3">2538-88</strain>
    </source>
</reference>